<reference evidence="2 3" key="1">
    <citation type="submission" date="2024-05" db="EMBL/GenBank/DDBJ databases">
        <authorList>
            <person name="Wallberg A."/>
        </authorList>
    </citation>
    <scope>NUCLEOTIDE SEQUENCE [LARGE SCALE GENOMIC DNA]</scope>
</reference>
<accession>A0AAV2RBW6</accession>
<name>A0AAV2RBW6_MEGNR</name>
<keyword evidence="1" id="KW-0472">Membrane</keyword>
<evidence type="ECO:0000313" key="2">
    <source>
        <dbReference type="EMBL" id="CAL4120873.1"/>
    </source>
</evidence>
<dbReference type="PANTHER" id="PTHR12335">
    <property type="entry name" value="TIPE PROTEIN TEMPERATURE-INDUCED PARALYTIC E"/>
    <property type="match status" value="1"/>
</dbReference>
<protein>
    <submittedName>
        <fullName evidence="2">Uncharacterized protein</fullName>
    </submittedName>
</protein>
<dbReference type="GO" id="GO:0017080">
    <property type="term" value="F:sodium channel regulator activity"/>
    <property type="evidence" value="ECO:0007669"/>
    <property type="project" value="TreeGrafter"/>
</dbReference>
<proteinExistence type="predicted"/>
<feature type="non-terminal residue" evidence="2">
    <location>
        <position position="1"/>
    </location>
</feature>
<dbReference type="Proteomes" id="UP001497623">
    <property type="component" value="Unassembled WGS sequence"/>
</dbReference>
<evidence type="ECO:0000256" key="1">
    <source>
        <dbReference type="SAM" id="Phobius"/>
    </source>
</evidence>
<dbReference type="InterPro" id="IPR031578">
    <property type="entry name" value="TipE"/>
</dbReference>
<evidence type="ECO:0000313" key="3">
    <source>
        <dbReference type="Proteomes" id="UP001497623"/>
    </source>
</evidence>
<dbReference type="PANTHER" id="PTHR12335:SF3">
    <property type="entry name" value="IP11896P"/>
    <property type="match status" value="1"/>
</dbReference>
<comment type="caution">
    <text evidence="2">The sequence shown here is derived from an EMBL/GenBank/DDBJ whole genome shotgun (WGS) entry which is preliminary data.</text>
</comment>
<dbReference type="EMBL" id="CAXKWB010018421">
    <property type="protein sequence ID" value="CAL4120873.1"/>
    <property type="molecule type" value="Genomic_DNA"/>
</dbReference>
<gene>
    <name evidence="2" type="ORF">MNOR_LOCUS22158</name>
</gene>
<sequence>EIKPNPPMPDTKVEKNECRKIDPAFTCKSDALKIDTKSVFCNEDDRCQQILRGVYTCIEGICNAMKREETCKKIKVGKDKKLRDDWECETAQMSDCRRRCTDLDMKKRNVVMFSQERLIATTCKSVESPGDDKVAMANEDEQWRNGNKTFFTFCTYIDVEKGNETTDIVARDCFNATFGDPELINDLGDYRDILQLHQDLAEEADNDTEKWIIPPERDLTMFNLTQLRINPEGCVNSLMDECKAFFETHAHDGFDGYTRDRYPCYYTDKTDDYVIGKFNPAVTTLYLLLASCIPGVLFVVACVCLYLCSKAVGINKEGEMQVTLLHNEDDPPPVPAPGMEEL</sequence>
<dbReference type="GO" id="GO:0005886">
    <property type="term" value="C:plasma membrane"/>
    <property type="evidence" value="ECO:0007669"/>
    <property type="project" value="TreeGrafter"/>
</dbReference>
<dbReference type="GO" id="GO:0002028">
    <property type="term" value="P:regulation of sodium ion transport"/>
    <property type="evidence" value="ECO:0007669"/>
    <property type="project" value="TreeGrafter"/>
</dbReference>
<dbReference type="AlphaFoldDB" id="A0AAV2RBW6"/>
<organism evidence="2 3">
    <name type="scientific">Meganyctiphanes norvegica</name>
    <name type="common">Northern krill</name>
    <name type="synonym">Thysanopoda norvegica</name>
    <dbReference type="NCBI Taxonomy" id="48144"/>
    <lineage>
        <taxon>Eukaryota</taxon>
        <taxon>Metazoa</taxon>
        <taxon>Ecdysozoa</taxon>
        <taxon>Arthropoda</taxon>
        <taxon>Crustacea</taxon>
        <taxon>Multicrustacea</taxon>
        <taxon>Malacostraca</taxon>
        <taxon>Eumalacostraca</taxon>
        <taxon>Eucarida</taxon>
        <taxon>Euphausiacea</taxon>
        <taxon>Euphausiidae</taxon>
        <taxon>Meganyctiphanes</taxon>
    </lineage>
</organism>
<keyword evidence="3" id="KW-1185">Reference proteome</keyword>
<keyword evidence="1" id="KW-1133">Transmembrane helix</keyword>
<keyword evidence="1" id="KW-0812">Transmembrane</keyword>
<feature type="transmembrane region" description="Helical" evidence="1">
    <location>
        <begin position="285"/>
        <end position="308"/>
    </location>
</feature>